<protein>
    <submittedName>
        <fullName evidence="3">Molybdate metabolism regulator</fullName>
    </submittedName>
</protein>
<gene>
    <name evidence="3" type="ORF">GLUCOINTEAF2_0203592</name>
    <name evidence="4" type="ORF">GLUCOINTEAF2_0203994</name>
</gene>
<feature type="compositionally biased region" description="Basic and acidic residues" evidence="1">
    <location>
        <begin position="1"/>
        <end position="10"/>
    </location>
</feature>
<dbReference type="InterPro" id="IPR036930">
    <property type="entry name" value="WGR_dom_sf"/>
</dbReference>
<dbReference type="Proteomes" id="UP000031553">
    <property type="component" value="Unassembled WGS sequence"/>
</dbReference>
<dbReference type="SMART" id="SM00773">
    <property type="entry name" value="WGR"/>
    <property type="match status" value="1"/>
</dbReference>
<comment type="caution">
    <text evidence="3">The sequence shown here is derived from an EMBL/GenBank/DDBJ whole genome shotgun (WGS) entry which is preliminary data.</text>
</comment>
<dbReference type="InterPro" id="IPR008893">
    <property type="entry name" value="WGR_domain"/>
</dbReference>
<evidence type="ECO:0000313" key="4">
    <source>
        <dbReference type="EMBL" id="KPH88018.1"/>
    </source>
</evidence>
<sequence>MCYTFRDHMPRPAPKAPVRPPRQLSLFPETAALVRVDPAANCWRFYHLSLQPDLFGGTALVRQWGRIGTAGRQVCELHHDAGQALDALARQLRAKRRRGYRDRTAG</sequence>
<name>A0A0N0MDB0_9PROT</name>
<evidence type="ECO:0000259" key="2">
    <source>
        <dbReference type="PROSITE" id="PS51977"/>
    </source>
</evidence>
<dbReference type="EMBL" id="JUFX02000262">
    <property type="protein sequence ID" value="KPH85063.1"/>
    <property type="molecule type" value="Genomic_DNA"/>
</dbReference>
<feature type="region of interest" description="Disordered" evidence="1">
    <location>
        <begin position="1"/>
        <end position="21"/>
    </location>
</feature>
<dbReference type="InterPro" id="IPR049809">
    <property type="entry name" value="YehF/YfeS-like_WGR"/>
</dbReference>
<reference evidence="3 5" key="1">
    <citation type="submission" date="2015-07" db="EMBL/GenBank/DDBJ databases">
        <title>Draft Genome Sequence of Komagataeibacter intermedius Strain AF2, Isolated from Kombucha Tea.</title>
        <authorList>
            <person name="Santos R.A."/>
            <person name="Berretta A.A."/>
            <person name="Barud H.S."/>
            <person name="Ribeiro S.J."/>
            <person name="Gonzalez-Garcia L.N."/>
            <person name="Zucchi T.D."/>
            <person name="Goldman G.H."/>
            <person name="Riano-Pachon D.M."/>
        </authorList>
    </citation>
    <scope>NUCLEOTIDE SEQUENCE [LARGE SCALE GENOMIC DNA]</scope>
    <source>
        <strain evidence="3 5">AF2</strain>
    </source>
</reference>
<dbReference type="OrthoDB" id="5801306at2"/>
<feature type="compositionally biased region" description="Pro residues" evidence="1">
    <location>
        <begin position="11"/>
        <end position="20"/>
    </location>
</feature>
<dbReference type="CDD" id="cd07996">
    <property type="entry name" value="WGR_MMR_like"/>
    <property type="match status" value="1"/>
</dbReference>
<dbReference type="SUPFAM" id="SSF142921">
    <property type="entry name" value="WGR domain-like"/>
    <property type="match status" value="1"/>
</dbReference>
<evidence type="ECO:0000313" key="3">
    <source>
        <dbReference type="EMBL" id="KPH85063.1"/>
    </source>
</evidence>
<evidence type="ECO:0000256" key="1">
    <source>
        <dbReference type="SAM" id="MobiDB-lite"/>
    </source>
</evidence>
<dbReference type="Gene3D" id="2.20.140.10">
    <property type="entry name" value="WGR domain"/>
    <property type="match status" value="1"/>
</dbReference>
<accession>A0A0N0MDB0</accession>
<feature type="domain" description="WGR" evidence="2">
    <location>
        <begin position="23"/>
        <end position="106"/>
    </location>
</feature>
<evidence type="ECO:0000313" key="5">
    <source>
        <dbReference type="Proteomes" id="UP000031553"/>
    </source>
</evidence>
<dbReference type="EMBL" id="JUFX02000076">
    <property type="protein sequence ID" value="KPH88018.1"/>
    <property type="molecule type" value="Genomic_DNA"/>
</dbReference>
<proteinExistence type="predicted"/>
<dbReference type="AlphaFoldDB" id="A0A0N0MDB0"/>
<organism evidence="3 5">
    <name type="scientific">Komagataeibacter intermedius AF2</name>
    <dbReference type="NCBI Taxonomy" id="1458464"/>
    <lineage>
        <taxon>Bacteria</taxon>
        <taxon>Pseudomonadati</taxon>
        <taxon>Pseudomonadota</taxon>
        <taxon>Alphaproteobacteria</taxon>
        <taxon>Acetobacterales</taxon>
        <taxon>Acetobacteraceae</taxon>
        <taxon>Komagataeibacter</taxon>
    </lineage>
</organism>
<dbReference type="Pfam" id="PF05406">
    <property type="entry name" value="WGR"/>
    <property type="match status" value="1"/>
</dbReference>
<dbReference type="PROSITE" id="PS51977">
    <property type="entry name" value="WGR"/>
    <property type="match status" value="1"/>
</dbReference>